<gene>
    <name evidence="6" type="ORF">ACH49Z_18435</name>
</gene>
<dbReference type="Pfam" id="PF01266">
    <property type="entry name" value="DAO"/>
    <property type="match status" value="1"/>
</dbReference>
<evidence type="ECO:0000259" key="5">
    <source>
        <dbReference type="Pfam" id="PF01266"/>
    </source>
</evidence>
<dbReference type="Gene3D" id="3.30.9.10">
    <property type="entry name" value="D-Amino Acid Oxidase, subunit A, domain 2"/>
    <property type="match status" value="1"/>
</dbReference>
<keyword evidence="3" id="KW-0285">Flavoprotein</keyword>
<dbReference type="InterPro" id="IPR006076">
    <property type="entry name" value="FAD-dep_OxRdtase"/>
</dbReference>
<comment type="similarity">
    <text evidence="2">Belongs to the DadA oxidoreductase family.</text>
</comment>
<feature type="domain" description="FAD dependent oxidoreductase" evidence="5">
    <location>
        <begin position="18"/>
        <end position="382"/>
    </location>
</feature>
<dbReference type="Proteomes" id="UP001611494">
    <property type="component" value="Unassembled WGS sequence"/>
</dbReference>
<dbReference type="PANTHER" id="PTHR13847">
    <property type="entry name" value="SARCOSINE DEHYDROGENASE-RELATED"/>
    <property type="match status" value="1"/>
</dbReference>
<evidence type="ECO:0000313" key="6">
    <source>
        <dbReference type="EMBL" id="MFI2231823.1"/>
    </source>
</evidence>
<proteinExistence type="inferred from homology"/>
<dbReference type="PANTHER" id="PTHR13847:SF286">
    <property type="entry name" value="D-AMINO ACID DEHYDROGENASE"/>
    <property type="match status" value="1"/>
</dbReference>
<evidence type="ECO:0000313" key="7">
    <source>
        <dbReference type="Proteomes" id="UP001611494"/>
    </source>
</evidence>
<organism evidence="6 7">
    <name type="scientific">Nocardia testacea</name>
    <dbReference type="NCBI Taxonomy" id="248551"/>
    <lineage>
        <taxon>Bacteria</taxon>
        <taxon>Bacillati</taxon>
        <taxon>Actinomycetota</taxon>
        <taxon>Actinomycetes</taxon>
        <taxon>Mycobacteriales</taxon>
        <taxon>Nocardiaceae</taxon>
        <taxon>Nocardia</taxon>
    </lineage>
</organism>
<evidence type="ECO:0000256" key="1">
    <source>
        <dbReference type="ARBA" id="ARBA00001974"/>
    </source>
</evidence>
<name>A0ABW7VZ33_9NOCA</name>
<keyword evidence="7" id="KW-1185">Reference proteome</keyword>
<sequence>MALRTDSGPSALPPHPVDLAVVGAGIVGLAHAVDAADRGMRVAVVERDARAVGASLRNFGHICTTPQTGRALEYAWSAREKWLRLAEQAGFEISRAGTVVVARTAAELGVLEEFAAERGAEQVRLLDRAGTARHFPPAGEAGSDIVGGAHLPLDLRVDPRAAIPAVAAWLASRGVEFVWNTQVGAISEGVVHTARGDLAATAIVHAAGHDIDRLFPVIAEENGVRRCRLQMLEVAPPGDIRIEPAVLTGYSMLRYGGLAATASAAAVRREITDRAPETLDAVMNLMLTQRPDGSVVLGDTHHYARTHLPFDDEDIADLVLREGARLFSARRLSVRRRWRGVYADSPDTDFLVAAPAAGIRVVSVTSGIGMTTALGLAPAVVDRLAGSRAGQPG</sequence>
<dbReference type="EMBL" id="JBIRYL010000004">
    <property type="protein sequence ID" value="MFI2231823.1"/>
    <property type="molecule type" value="Genomic_DNA"/>
</dbReference>
<accession>A0ABW7VZ33</accession>
<dbReference type="RefSeq" id="WP_397063215.1">
    <property type="nucleotide sequence ID" value="NZ_JBIRYL010000004.1"/>
</dbReference>
<keyword evidence="4" id="KW-0560">Oxidoreductase</keyword>
<reference evidence="6 7" key="1">
    <citation type="submission" date="2024-10" db="EMBL/GenBank/DDBJ databases">
        <title>The Natural Products Discovery Center: Release of the First 8490 Sequenced Strains for Exploring Actinobacteria Biosynthetic Diversity.</title>
        <authorList>
            <person name="Kalkreuter E."/>
            <person name="Kautsar S.A."/>
            <person name="Yang D."/>
            <person name="Bader C.D."/>
            <person name="Teijaro C.N."/>
            <person name="Fluegel L."/>
            <person name="Davis C.M."/>
            <person name="Simpson J.R."/>
            <person name="Lauterbach L."/>
            <person name="Steele A.D."/>
            <person name="Gui C."/>
            <person name="Meng S."/>
            <person name="Li G."/>
            <person name="Viehrig K."/>
            <person name="Ye F."/>
            <person name="Su P."/>
            <person name="Kiefer A.F."/>
            <person name="Nichols A."/>
            <person name="Cepeda A.J."/>
            <person name="Yan W."/>
            <person name="Fan B."/>
            <person name="Jiang Y."/>
            <person name="Adhikari A."/>
            <person name="Zheng C.-J."/>
            <person name="Schuster L."/>
            <person name="Cowan T.M."/>
            <person name="Smanski M.J."/>
            <person name="Chevrette M.G."/>
            <person name="De Carvalho L.P.S."/>
            <person name="Shen B."/>
        </authorList>
    </citation>
    <scope>NUCLEOTIDE SEQUENCE [LARGE SCALE GENOMIC DNA]</scope>
    <source>
        <strain evidence="6 7">NPDC019377</strain>
    </source>
</reference>
<dbReference type="Gene3D" id="3.50.50.60">
    <property type="entry name" value="FAD/NAD(P)-binding domain"/>
    <property type="match status" value="1"/>
</dbReference>
<evidence type="ECO:0000256" key="2">
    <source>
        <dbReference type="ARBA" id="ARBA00009410"/>
    </source>
</evidence>
<dbReference type="SUPFAM" id="SSF51905">
    <property type="entry name" value="FAD/NAD(P)-binding domain"/>
    <property type="match status" value="1"/>
</dbReference>
<comment type="caution">
    <text evidence="6">The sequence shown here is derived from an EMBL/GenBank/DDBJ whole genome shotgun (WGS) entry which is preliminary data.</text>
</comment>
<evidence type="ECO:0000256" key="3">
    <source>
        <dbReference type="ARBA" id="ARBA00022630"/>
    </source>
</evidence>
<dbReference type="InterPro" id="IPR017741">
    <property type="entry name" value="FAD-dependent_OxRdtase_HpnW"/>
</dbReference>
<evidence type="ECO:0000256" key="4">
    <source>
        <dbReference type="ARBA" id="ARBA00023002"/>
    </source>
</evidence>
<comment type="cofactor">
    <cofactor evidence="1">
        <name>FAD</name>
        <dbReference type="ChEBI" id="CHEBI:57692"/>
    </cofactor>
</comment>
<dbReference type="InterPro" id="IPR036188">
    <property type="entry name" value="FAD/NAD-bd_sf"/>
</dbReference>
<protein>
    <submittedName>
        <fullName evidence="6">TIGR03364 family FAD-dependent oxidoreductase</fullName>
    </submittedName>
</protein>
<dbReference type="NCBIfam" id="TIGR03364">
    <property type="entry name" value="HpnW_proposed"/>
    <property type="match status" value="1"/>
</dbReference>